<sequence>MSAPFSTPSTDSQGSNVGAIAGGTVGGVIGLASAGALFFFLMRRRRQSGSTSDPPKPTPPLPPPTSVSHEPQSSSSTIFNSNTPPPFMSVNPPTSRDPALFKDLNSPYSSSYLIAPPDTPVIVAVATTSQHPPPLPMLPPKHPSQFLSNEWSAPVPLPATPTFGAVNSTPVSSAKQASLAGTLPAPISVATTPSTDSTAANSAASAQPFAAAQTDSPHWAYVYLVGPVLAQSISTNFPPDVPVLTVEHPFVPSRPDEIVLRSGDHFKLRTLFRDGWVWGTNVDTDQSGLIPLYVARLLVYPHVSTPSLHKPHHTLQRLPPHRR</sequence>
<evidence type="ECO:0008006" key="5">
    <source>
        <dbReference type="Google" id="ProtNLM"/>
    </source>
</evidence>
<organism evidence="3 4">
    <name type="scientific">Gonapodya prolifera (strain JEL478)</name>
    <name type="common">Monoblepharis prolifera</name>
    <dbReference type="NCBI Taxonomy" id="1344416"/>
    <lineage>
        <taxon>Eukaryota</taxon>
        <taxon>Fungi</taxon>
        <taxon>Fungi incertae sedis</taxon>
        <taxon>Chytridiomycota</taxon>
        <taxon>Chytridiomycota incertae sedis</taxon>
        <taxon>Monoblepharidomycetes</taxon>
        <taxon>Monoblepharidales</taxon>
        <taxon>Gonapodyaceae</taxon>
        <taxon>Gonapodya</taxon>
    </lineage>
</organism>
<reference evidence="3 4" key="1">
    <citation type="journal article" date="2015" name="Genome Biol. Evol.">
        <title>Phylogenomic analyses indicate that early fungi evolved digesting cell walls of algal ancestors of land plants.</title>
        <authorList>
            <person name="Chang Y."/>
            <person name="Wang S."/>
            <person name="Sekimoto S."/>
            <person name="Aerts A.L."/>
            <person name="Choi C."/>
            <person name="Clum A."/>
            <person name="LaButti K.M."/>
            <person name="Lindquist E.A."/>
            <person name="Yee Ngan C."/>
            <person name="Ohm R.A."/>
            <person name="Salamov A.A."/>
            <person name="Grigoriev I.V."/>
            <person name="Spatafora J.W."/>
            <person name="Berbee M.L."/>
        </authorList>
    </citation>
    <scope>NUCLEOTIDE SEQUENCE [LARGE SCALE GENOMIC DNA]</scope>
    <source>
        <strain evidence="3 4">JEL478</strain>
    </source>
</reference>
<feature type="transmembrane region" description="Helical" evidence="2">
    <location>
        <begin position="20"/>
        <end position="41"/>
    </location>
</feature>
<dbReference type="EMBL" id="KQ965770">
    <property type="protein sequence ID" value="KXS14294.1"/>
    <property type="molecule type" value="Genomic_DNA"/>
</dbReference>
<dbReference type="AlphaFoldDB" id="A0A139ACI9"/>
<dbReference type="CDD" id="cd12087">
    <property type="entry name" value="TM_EGFR-like"/>
    <property type="match status" value="1"/>
</dbReference>
<evidence type="ECO:0000313" key="4">
    <source>
        <dbReference type="Proteomes" id="UP000070544"/>
    </source>
</evidence>
<evidence type="ECO:0000256" key="2">
    <source>
        <dbReference type="SAM" id="Phobius"/>
    </source>
</evidence>
<accession>A0A139ACI9</accession>
<keyword evidence="2" id="KW-0812">Transmembrane</keyword>
<evidence type="ECO:0000313" key="3">
    <source>
        <dbReference type="EMBL" id="KXS14294.1"/>
    </source>
</evidence>
<keyword evidence="4" id="KW-1185">Reference proteome</keyword>
<keyword evidence="2" id="KW-0472">Membrane</keyword>
<evidence type="ECO:0000256" key="1">
    <source>
        <dbReference type="SAM" id="MobiDB-lite"/>
    </source>
</evidence>
<protein>
    <recommendedName>
        <fullName evidence="5">SH3 domain-containing protein</fullName>
    </recommendedName>
</protein>
<dbReference type="OrthoDB" id="5340910at2759"/>
<feature type="compositionally biased region" description="Polar residues" evidence="1">
    <location>
        <begin position="72"/>
        <end position="82"/>
    </location>
</feature>
<dbReference type="SUPFAM" id="SSF50044">
    <property type="entry name" value="SH3-domain"/>
    <property type="match status" value="1"/>
</dbReference>
<gene>
    <name evidence="3" type="ORF">M427DRAFT_353099</name>
</gene>
<feature type="region of interest" description="Disordered" evidence="1">
    <location>
        <begin position="46"/>
        <end position="95"/>
    </location>
</feature>
<dbReference type="Gene3D" id="2.30.30.40">
    <property type="entry name" value="SH3 Domains"/>
    <property type="match status" value="1"/>
</dbReference>
<name>A0A139ACI9_GONPJ</name>
<feature type="compositionally biased region" description="Pro residues" evidence="1">
    <location>
        <begin position="54"/>
        <end position="65"/>
    </location>
</feature>
<keyword evidence="2" id="KW-1133">Transmembrane helix</keyword>
<dbReference type="InterPro" id="IPR036028">
    <property type="entry name" value="SH3-like_dom_sf"/>
</dbReference>
<proteinExistence type="predicted"/>
<dbReference type="Proteomes" id="UP000070544">
    <property type="component" value="Unassembled WGS sequence"/>
</dbReference>